<dbReference type="RefSeq" id="WP_153420612.1">
    <property type="nucleotide sequence ID" value="NZ_WFLM01000003.1"/>
</dbReference>
<dbReference type="EMBL" id="WFLM01000003">
    <property type="protein sequence ID" value="KAB8039213.1"/>
    <property type="molecule type" value="Genomic_DNA"/>
</dbReference>
<protein>
    <recommendedName>
        <fullName evidence="4">CcoQ/FixQ family Cbb3-type cytochrome c oxidase assembly chaperone</fullName>
    </recommendedName>
</protein>
<keyword evidence="3" id="KW-1185">Reference proteome</keyword>
<evidence type="ECO:0008006" key="4">
    <source>
        <dbReference type="Google" id="ProtNLM"/>
    </source>
</evidence>
<dbReference type="AlphaFoldDB" id="A0A6N6VXI9"/>
<name>A0A6N6VXI9_9BACT</name>
<accession>A0A6N6VXI9</accession>
<comment type="caution">
    <text evidence="2">The sequence shown here is derived from an EMBL/GenBank/DDBJ whole genome shotgun (WGS) entry which is preliminary data.</text>
</comment>
<sequence length="64" mass="7615">MNSEYGNTGWQIFVYSTYIFVAISLFLYIFMSIYSRKKSLKAMHEEGFFNDKKSDLNPKEDIKE</sequence>
<proteinExistence type="predicted"/>
<organism evidence="2 3">
    <name type="scientific">Silvanigrella paludirubra</name>
    <dbReference type="NCBI Taxonomy" id="2499159"/>
    <lineage>
        <taxon>Bacteria</taxon>
        <taxon>Pseudomonadati</taxon>
        <taxon>Bdellovibrionota</taxon>
        <taxon>Oligoflexia</taxon>
        <taxon>Silvanigrellales</taxon>
        <taxon>Silvanigrellaceae</taxon>
        <taxon>Silvanigrella</taxon>
    </lineage>
</organism>
<keyword evidence="1" id="KW-1133">Transmembrane helix</keyword>
<gene>
    <name evidence="2" type="ORF">GCL60_10190</name>
</gene>
<evidence type="ECO:0000256" key="1">
    <source>
        <dbReference type="SAM" id="Phobius"/>
    </source>
</evidence>
<keyword evidence="1" id="KW-0472">Membrane</keyword>
<evidence type="ECO:0000313" key="3">
    <source>
        <dbReference type="Proteomes" id="UP000437748"/>
    </source>
</evidence>
<evidence type="ECO:0000313" key="2">
    <source>
        <dbReference type="EMBL" id="KAB8039213.1"/>
    </source>
</evidence>
<reference evidence="2 3" key="1">
    <citation type="submission" date="2019-10" db="EMBL/GenBank/DDBJ databases">
        <title>New species of Slilvanegrellaceae.</title>
        <authorList>
            <person name="Pitt A."/>
            <person name="Hahn M.W."/>
        </authorList>
    </citation>
    <scope>NUCLEOTIDE SEQUENCE [LARGE SCALE GENOMIC DNA]</scope>
    <source>
        <strain evidence="2 3">SP-Ram-0.45-NSY-1</strain>
    </source>
</reference>
<feature type="transmembrane region" description="Helical" evidence="1">
    <location>
        <begin position="12"/>
        <end position="34"/>
    </location>
</feature>
<dbReference type="Proteomes" id="UP000437748">
    <property type="component" value="Unassembled WGS sequence"/>
</dbReference>
<dbReference type="OrthoDB" id="9981648at2"/>
<keyword evidence="1" id="KW-0812">Transmembrane</keyword>